<dbReference type="PANTHER" id="PTHR35936:SF17">
    <property type="entry name" value="ARGININE-BINDING EXTRACELLULAR PROTEIN ARTP"/>
    <property type="match status" value="1"/>
</dbReference>
<name>M2Q0N3_9FIRM</name>
<evidence type="ECO:0000256" key="1">
    <source>
        <dbReference type="ARBA" id="ARBA00022729"/>
    </source>
</evidence>
<evidence type="ECO:0000313" key="5">
    <source>
        <dbReference type="Proteomes" id="UP000011758"/>
    </source>
</evidence>
<proteinExistence type="predicted"/>
<evidence type="ECO:0000313" key="4">
    <source>
        <dbReference type="EMBL" id="EMD16485.1"/>
    </source>
</evidence>
<keyword evidence="5" id="KW-1185">Reference proteome</keyword>
<dbReference type="SMART" id="SM00062">
    <property type="entry name" value="PBPb"/>
    <property type="match status" value="1"/>
</dbReference>
<evidence type="ECO:0000259" key="3">
    <source>
        <dbReference type="SMART" id="SM00062"/>
    </source>
</evidence>
<dbReference type="OrthoDB" id="9811552at2"/>
<dbReference type="STRING" id="999415.HMPREF9943_01240"/>
<evidence type="ECO:0000256" key="2">
    <source>
        <dbReference type="SAM" id="SignalP"/>
    </source>
</evidence>
<keyword evidence="1 2" id="KW-0732">Signal</keyword>
<feature type="signal peptide" evidence="2">
    <location>
        <begin position="1"/>
        <end position="22"/>
    </location>
</feature>
<dbReference type="Proteomes" id="UP000011758">
    <property type="component" value="Unassembled WGS sequence"/>
</dbReference>
<organism evidence="4 5">
    <name type="scientific">Eggerthia catenaformis OT 569 = DSM 20559</name>
    <dbReference type="NCBI Taxonomy" id="999415"/>
    <lineage>
        <taxon>Bacteria</taxon>
        <taxon>Bacillati</taxon>
        <taxon>Bacillota</taxon>
        <taxon>Erysipelotrichia</taxon>
        <taxon>Erysipelotrichales</taxon>
        <taxon>Coprobacillaceae</taxon>
        <taxon>Eggerthia</taxon>
    </lineage>
</organism>
<reference evidence="4 5" key="1">
    <citation type="submission" date="2013-02" db="EMBL/GenBank/DDBJ databases">
        <title>The Genome Sequence of Lactobacillus catenaformis F0143.</title>
        <authorList>
            <consortium name="The Broad Institute Genome Sequencing Platform"/>
            <person name="Earl A."/>
            <person name="Ward D."/>
            <person name="Feldgarden M."/>
            <person name="Gevers D."/>
            <person name="Izard J."/>
            <person name="Blanton J.M."/>
            <person name="Mathney J."/>
            <person name="Dewhirst F.E."/>
            <person name="Young S.K."/>
            <person name="Zeng Q."/>
            <person name="Gargeya S."/>
            <person name="Fitzgerald M."/>
            <person name="Haas B."/>
            <person name="Abouelleil A."/>
            <person name="Alvarado L."/>
            <person name="Arachchi H.M."/>
            <person name="Berlin A."/>
            <person name="Chapman S.B."/>
            <person name="Gearin G."/>
            <person name="Goldberg J."/>
            <person name="Griggs A."/>
            <person name="Gujja S."/>
            <person name="Hansen M."/>
            <person name="Heiman D."/>
            <person name="Howarth C."/>
            <person name="Larimer J."/>
            <person name="Lui A."/>
            <person name="MacDonald P.J.P."/>
            <person name="McCowen C."/>
            <person name="Montmayeur A."/>
            <person name="Murphy C."/>
            <person name="Neiman D."/>
            <person name="Pearson M."/>
            <person name="Priest M."/>
            <person name="Roberts A."/>
            <person name="Saif S."/>
            <person name="Shea T."/>
            <person name="Sisk P."/>
            <person name="Stolte C."/>
            <person name="Sykes S."/>
            <person name="Wortman J."/>
            <person name="Nusbaum C."/>
            <person name="Birren B."/>
        </authorList>
    </citation>
    <scope>NUCLEOTIDE SEQUENCE [LARGE SCALE GENOMIC DNA]</scope>
    <source>
        <strain evidence="4 5">OT 569</strain>
    </source>
</reference>
<gene>
    <name evidence="4" type="ORF">HMPREF9943_01240</name>
</gene>
<sequence length="271" mass="29558">MKFMRLALAVLLALSLAGCGLANKKEETFTVGMEAAYQPFNWQTSKKTDTSVPLEGGAGYADGYDVVMSQKIAKALGKKLVIKKISWDGLSSALNSGEIDAIIAGMTANKEREKGVDFTTPYYQSEMVMIVRKDSPQASYKSIQQFTGQKVMGQKNTNYDTVIDQIKGVKHQTPKATYPELVLALQNKDADAVPAELPVANGIVKANKNLAIVHFDKNKGFDIDTSVSIGLKEGTRGSDNFKQIQKALDSISQKERLKIMEDAVNRAPSTN</sequence>
<dbReference type="BioCyc" id="ECAT999415-HMP:GTTI-1274-MONOMER"/>
<protein>
    <recommendedName>
        <fullName evidence="3">Solute-binding protein family 3/N-terminal domain-containing protein</fullName>
    </recommendedName>
</protein>
<dbReference type="PROSITE" id="PS51257">
    <property type="entry name" value="PROKAR_LIPOPROTEIN"/>
    <property type="match status" value="1"/>
</dbReference>
<dbReference type="AlphaFoldDB" id="M2Q0N3"/>
<dbReference type="Pfam" id="PF00497">
    <property type="entry name" value="SBP_bac_3"/>
    <property type="match status" value="1"/>
</dbReference>
<dbReference type="RefSeq" id="WP_004803188.1">
    <property type="nucleotide sequence ID" value="NZ_KB446648.1"/>
</dbReference>
<feature type="domain" description="Solute-binding protein family 3/N-terminal" evidence="3">
    <location>
        <begin position="28"/>
        <end position="267"/>
    </location>
</feature>
<dbReference type="InterPro" id="IPR001638">
    <property type="entry name" value="Solute-binding_3/MltF_N"/>
</dbReference>
<dbReference type="EMBL" id="AGEJ01000019">
    <property type="protein sequence ID" value="EMD16485.1"/>
    <property type="molecule type" value="Genomic_DNA"/>
</dbReference>
<accession>M2Q0N3</accession>
<dbReference type="PANTHER" id="PTHR35936">
    <property type="entry name" value="MEMBRANE-BOUND LYTIC MUREIN TRANSGLYCOSYLASE F"/>
    <property type="match status" value="1"/>
</dbReference>
<dbReference type="Gene3D" id="3.40.190.10">
    <property type="entry name" value="Periplasmic binding protein-like II"/>
    <property type="match status" value="2"/>
</dbReference>
<dbReference type="PATRIC" id="fig|999415.3.peg.1260"/>
<feature type="chain" id="PRO_5004023521" description="Solute-binding protein family 3/N-terminal domain-containing protein" evidence="2">
    <location>
        <begin position="23"/>
        <end position="271"/>
    </location>
</feature>
<comment type="caution">
    <text evidence="4">The sequence shown here is derived from an EMBL/GenBank/DDBJ whole genome shotgun (WGS) entry which is preliminary data.</text>
</comment>
<dbReference type="eggNOG" id="COG0834">
    <property type="taxonomic scope" value="Bacteria"/>
</dbReference>
<dbReference type="SUPFAM" id="SSF53850">
    <property type="entry name" value="Periplasmic binding protein-like II"/>
    <property type="match status" value="1"/>
</dbReference>